<comment type="caution">
    <text evidence="4">The sequence shown here is derived from an EMBL/GenBank/DDBJ whole genome shotgun (WGS) entry which is preliminary data.</text>
</comment>
<feature type="chain" id="PRO_5036415191" evidence="2">
    <location>
        <begin position="21"/>
        <end position="272"/>
    </location>
</feature>
<keyword evidence="2" id="KW-0732">Signal</keyword>
<dbReference type="Proteomes" id="UP000663860">
    <property type="component" value="Unassembled WGS sequence"/>
</dbReference>
<evidence type="ECO:0000313" key="3">
    <source>
        <dbReference type="EMBL" id="CAF1316427.1"/>
    </source>
</evidence>
<protein>
    <submittedName>
        <fullName evidence="4">Uncharacterized protein</fullName>
    </submittedName>
</protein>
<evidence type="ECO:0000313" key="4">
    <source>
        <dbReference type="EMBL" id="CAF3764593.1"/>
    </source>
</evidence>
<dbReference type="Proteomes" id="UP000663868">
    <property type="component" value="Unassembled WGS sequence"/>
</dbReference>
<sequence length="272" mass="30660">MSLYLTYIILSLLSFLSCNALRCTTDCLFSDNSSTLFIYPEVCNQTVSTGTCAANLAFTFGAGQNMFQLTSFSTSTIYNSNNQRRGKLQVMDSTTISFTHYVDIACKDKDDCAKDLAIKITNEILQRRVDFSKILNELAPFMIGPPLTMQNRQLNCYNSKEKAEVCVEYPDQGSCALGNTITKNKLTRSCQPSRYQPKISIRMYQDPSTATFDILCTQNLCNTQSTLNSLKDILFRYNVTQTPDGRLTGSRFQVSAFLILIMISIAFFNYHQ</sequence>
<accession>A0A818Z6V7</accession>
<organism evidence="4 5">
    <name type="scientific">Adineta steineri</name>
    <dbReference type="NCBI Taxonomy" id="433720"/>
    <lineage>
        <taxon>Eukaryota</taxon>
        <taxon>Metazoa</taxon>
        <taxon>Spiralia</taxon>
        <taxon>Gnathifera</taxon>
        <taxon>Rotifera</taxon>
        <taxon>Eurotatoria</taxon>
        <taxon>Bdelloidea</taxon>
        <taxon>Adinetida</taxon>
        <taxon>Adinetidae</taxon>
        <taxon>Adineta</taxon>
    </lineage>
</organism>
<dbReference type="EMBL" id="CAJOBB010000851">
    <property type="protein sequence ID" value="CAF3764593.1"/>
    <property type="molecule type" value="Genomic_DNA"/>
</dbReference>
<feature type="transmembrane region" description="Helical" evidence="1">
    <location>
        <begin position="252"/>
        <end position="270"/>
    </location>
</feature>
<feature type="signal peptide" evidence="2">
    <location>
        <begin position="1"/>
        <end position="20"/>
    </location>
</feature>
<reference evidence="4" key="1">
    <citation type="submission" date="2021-02" db="EMBL/GenBank/DDBJ databases">
        <authorList>
            <person name="Nowell W R."/>
        </authorList>
    </citation>
    <scope>NUCLEOTIDE SEQUENCE</scope>
</reference>
<dbReference type="AlphaFoldDB" id="A0A818Z6V7"/>
<proteinExistence type="predicted"/>
<keyword evidence="1" id="KW-0472">Membrane</keyword>
<dbReference type="EMBL" id="CAJNOE010000712">
    <property type="protein sequence ID" value="CAF1316427.1"/>
    <property type="molecule type" value="Genomic_DNA"/>
</dbReference>
<keyword evidence="1" id="KW-0812">Transmembrane</keyword>
<name>A0A818Z6V7_9BILA</name>
<evidence type="ECO:0000313" key="5">
    <source>
        <dbReference type="Proteomes" id="UP000663868"/>
    </source>
</evidence>
<evidence type="ECO:0000256" key="1">
    <source>
        <dbReference type="SAM" id="Phobius"/>
    </source>
</evidence>
<keyword evidence="1" id="KW-1133">Transmembrane helix</keyword>
<gene>
    <name evidence="3" type="ORF">IZO911_LOCUS34899</name>
    <name evidence="4" type="ORF">KXQ929_LOCUS15004</name>
</gene>
<evidence type="ECO:0000256" key="2">
    <source>
        <dbReference type="SAM" id="SignalP"/>
    </source>
</evidence>